<organism evidence="6">
    <name type="scientific">Fervidobacterium thailandense</name>
    <dbReference type="NCBI Taxonomy" id="1008305"/>
    <lineage>
        <taxon>Bacteria</taxon>
        <taxon>Thermotogati</taxon>
        <taxon>Thermotogota</taxon>
        <taxon>Thermotogae</taxon>
        <taxon>Thermotogales</taxon>
        <taxon>Fervidobacteriaceae</taxon>
        <taxon>Fervidobacterium</taxon>
    </lineage>
</organism>
<protein>
    <submittedName>
        <fullName evidence="6">Methyltransferase domain-containing protein</fullName>
    </submittedName>
</protein>
<evidence type="ECO:0000256" key="4">
    <source>
        <dbReference type="PROSITE-ProRule" id="PRU00339"/>
    </source>
</evidence>
<sequence>MSQVNSKLERQVESILLKHKLKVSERTLKRFLNFLESIIDELTPELIEIFVLDNLTIGESYFFRDRKVFDFLKKVMQYKVEWNILSVGCSRGEEVYSLSIIARESGRNCKITGIDISPQRIEEARRGCYKFWSVRFLSEDELERFFIKNDDKFCIKSDYKANVTFVSGNFLTVPFSESFDIIFARRVLLYAENEELVVRKIYSLLKNDGVLVLGSGEYFPTVLKDFEPINECPCVYKKVSRKSSKFSDEKHVKDKRPKTSFISTQEVKYLKEAIAKNLENELALEPTIRIVEHCLENKILSEAENYLAILVRKYPTHYLVWKYLGVLELEKGNYEAAEKHLKKAAFLNHSDDEIWQLLHFIKGRK</sequence>
<dbReference type="InterPro" id="IPR022642">
    <property type="entry name" value="CheR_C"/>
</dbReference>
<dbReference type="SUPFAM" id="SSF48452">
    <property type="entry name" value="TPR-like"/>
    <property type="match status" value="1"/>
</dbReference>
<dbReference type="PRINTS" id="PR00996">
    <property type="entry name" value="CHERMTFRASE"/>
</dbReference>
<dbReference type="InterPro" id="IPR000780">
    <property type="entry name" value="CheR_MeTrfase"/>
</dbReference>
<keyword evidence="4" id="KW-0802">TPR repeat</keyword>
<dbReference type="Pfam" id="PF01739">
    <property type="entry name" value="CheR"/>
    <property type="match status" value="1"/>
</dbReference>
<keyword evidence="1 6" id="KW-0489">Methyltransferase</keyword>
<reference evidence="6" key="1">
    <citation type="journal article" date="2020" name="mSystems">
        <title>Genome- and Community-Level Interaction Insights into Carbon Utilization and Element Cycling Functions of Hydrothermarchaeota in Hydrothermal Sediment.</title>
        <authorList>
            <person name="Zhou Z."/>
            <person name="Liu Y."/>
            <person name="Xu W."/>
            <person name="Pan J."/>
            <person name="Luo Z.H."/>
            <person name="Li M."/>
        </authorList>
    </citation>
    <scope>NUCLEOTIDE SEQUENCE [LARGE SCALE GENOMIC DNA]</scope>
    <source>
        <strain evidence="6">SpSt-609</strain>
    </source>
</reference>
<dbReference type="PANTHER" id="PTHR24422:SF19">
    <property type="entry name" value="CHEMOTAXIS PROTEIN METHYLTRANSFERASE"/>
    <property type="match status" value="1"/>
</dbReference>
<dbReference type="InterPro" id="IPR019734">
    <property type="entry name" value="TPR_rpt"/>
</dbReference>
<name>A0A7C4VSS7_9BACT</name>
<dbReference type="Gene3D" id="3.40.50.150">
    <property type="entry name" value="Vaccinia Virus protein VP39"/>
    <property type="match status" value="1"/>
</dbReference>
<keyword evidence="2 6" id="KW-0808">Transferase</keyword>
<accession>A0A7C4VSS7</accession>
<feature type="domain" description="CheR-type methyltransferase" evidence="5">
    <location>
        <begin position="1"/>
        <end position="227"/>
    </location>
</feature>
<comment type="caution">
    <text evidence="6">The sequence shown here is derived from an EMBL/GenBank/DDBJ whole genome shotgun (WGS) entry which is preliminary data.</text>
</comment>
<dbReference type="AlphaFoldDB" id="A0A7C4VSS7"/>
<feature type="repeat" description="TPR" evidence="4">
    <location>
        <begin position="318"/>
        <end position="351"/>
    </location>
</feature>
<dbReference type="InterPro" id="IPR050903">
    <property type="entry name" value="Bact_Chemotaxis_MeTrfase"/>
</dbReference>
<dbReference type="InterPro" id="IPR011990">
    <property type="entry name" value="TPR-like_helical_dom_sf"/>
</dbReference>
<evidence type="ECO:0000256" key="2">
    <source>
        <dbReference type="ARBA" id="ARBA00022679"/>
    </source>
</evidence>
<dbReference type="InterPro" id="IPR029063">
    <property type="entry name" value="SAM-dependent_MTases_sf"/>
</dbReference>
<dbReference type="PANTHER" id="PTHR24422">
    <property type="entry name" value="CHEMOTAXIS PROTEIN METHYLTRANSFERASE"/>
    <property type="match status" value="1"/>
</dbReference>
<dbReference type="GO" id="GO:0008757">
    <property type="term" value="F:S-adenosylmethionine-dependent methyltransferase activity"/>
    <property type="evidence" value="ECO:0007669"/>
    <property type="project" value="InterPro"/>
</dbReference>
<gene>
    <name evidence="6" type="ORF">ENT77_01925</name>
</gene>
<dbReference type="PROSITE" id="PS50123">
    <property type="entry name" value="CHER"/>
    <property type="match status" value="1"/>
</dbReference>
<keyword evidence="3" id="KW-0949">S-adenosyl-L-methionine</keyword>
<evidence type="ECO:0000313" key="6">
    <source>
        <dbReference type="EMBL" id="HGU39944.1"/>
    </source>
</evidence>
<proteinExistence type="predicted"/>
<dbReference type="EMBL" id="DSZY01000010">
    <property type="protein sequence ID" value="HGU39944.1"/>
    <property type="molecule type" value="Genomic_DNA"/>
</dbReference>
<dbReference type="CDD" id="cd02440">
    <property type="entry name" value="AdoMet_MTases"/>
    <property type="match status" value="1"/>
</dbReference>
<evidence type="ECO:0000256" key="3">
    <source>
        <dbReference type="ARBA" id="ARBA00022691"/>
    </source>
</evidence>
<evidence type="ECO:0000256" key="1">
    <source>
        <dbReference type="ARBA" id="ARBA00022603"/>
    </source>
</evidence>
<dbReference type="Gene3D" id="1.25.40.10">
    <property type="entry name" value="Tetratricopeptide repeat domain"/>
    <property type="match status" value="1"/>
</dbReference>
<dbReference type="PROSITE" id="PS50005">
    <property type="entry name" value="TPR"/>
    <property type="match status" value="1"/>
</dbReference>
<evidence type="ECO:0000259" key="5">
    <source>
        <dbReference type="PROSITE" id="PS50123"/>
    </source>
</evidence>
<dbReference type="GO" id="GO:0032259">
    <property type="term" value="P:methylation"/>
    <property type="evidence" value="ECO:0007669"/>
    <property type="project" value="UniProtKB-KW"/>
</dbReference>
<dbReference type="SMART" id="SM00138">
    <property type="entry name" value="MeTrc"/>
    <property type="match status" value="1"/>
</dbReference>
<dbReference type="SUPFAM" id="SSF53335">
    <property type="entry name" value="S-adenosyl-L-methionine-dependent methyltransferases"/>
    <property type="match status" value="1"/>
</dbReference>